<name>A0A8T4GFM5_9EURY</name>
<dbReference type="EMBL" id="JAGGKQ010000009">
    <property type="protein sequence ID" value="MBP1922539.1"/>
    <property type="molecule type" value="Genomic_DNA"/>
</dbReference>
<organism evidence="1 2">
    <name type="scientific">Halorubrum alkaliphilum</name>
    <dbReference type="NCBI Taxonomy" id="261290"/>
    <lineage>
        <taxon>Archaea</taxon>
        <taxon>Methanobacteriati</taxon>
        <taxon>Methanobacteriota</taxon>
        <taxon>Stenosarchaea group</taxon>
        <taxon>Halobacteria</taxon>
        <taxon>Halobacteriales</taxon>
        <taxon>Haloferacaceae</taxon>
        <taxon>Halorubrum</taxon>
    </lineage>
</organism>
<evidence type="ECO:0000313" key="2">
    <source>
        <dbReference type="Proteomes" id="UP000823588"/>
    </source>
</evidence>
<dbReference type="Proteomes" id="UP000823588">
    <property type="component" value="Unassembled WGS sequence"/>
</dbReference>
<dbReference type="AlphaFoldDB" id="A0A8T4GFM5"/>
<gene>
    <name evidence="1" type="ORF">J2751_001549</name>
</gene>
<keyword evidence="2" id="KW-1185">Reference proteome</keyword>
<reference evidence="1" key="1">
    <citation type="submission" date="2021-03" db="EMBL/GenBank/DDBJ databases">
        <title>Genomic Encyclopedia of Type Strains, Phase IV (KMG-IV): sequencing the most valuable type-strain genomes for metagenomic binning, comparative biology and taxonomic classification.</title>
        <authorList>
            <person name="Goeker M."/>
        </authorList>
    </citation>
    <scope>NUCLEOTIDE SEQUENCE</scope>
    <source>
        <strain evidence="1">DSM 23564</strain>
    </source>
</reference>
<proteinExistence type="predicted"/>
<comment type="caution">
    <text evidence="1">The sequence shown here is derived from an EMBL/GenBank/DDBJ whole genome shotgun (WGS) entry which is preliminary data.</text>
</comment>
<accession>A0A8T4GFM5</accession>
<evidence type="ECO:0000313" key="1">
    <source>
        <dbReference type="EMBL" id="MBP1922539.1"/>
    </source>
</evidence>
<sequence length="38" mass="4132">MSDTRRRAAGEVRQVIDATRQASGMVREVIGAKEVTGE</sequence>
<protein>
    <submittedName>
        <fullName evidence="1">Uncharacterized protein</fullName>
    </submittedName>
</protein>